<organism evidence="2 3">
    <name type="scientific">Allacma fusca</name>
    <dbReference type="NCBI Taxonomy" id="39272"/>
    <lineage>
        <taxon>Eukaryota</taxon>
        <taxon>Metazoa</taxon>
        <taxon>Ecdysozoa</taxon>
        <taxon>Arthropoda</taxon>
        <taxon>Hexapoda</taxon>
        <taxon>Collembola</taxon>
        <taxon>Symphypleona</taxon>
        <taxon>Sminthuridae</taxon>
        <taxon>Allacma</taxon>
    </lineage>
</organism>
<keyword evidence="1" id="KW-1133">Transmembrane helix</keyword>
<evidence type="ECO:0000256" key="1">
    <source>
        <dbReference type="SAM" id="Phobius"/>
    </source>
</evidence>
<feature type="transmembrane region" description="Helical" evidence="1">
    <location>
        <begin position="44"/>
        <end position="69"/>
    </location>
</feature>
<reference evidence="2" key="1">
    <citation type="submission" date="2021-06" db="EMBL/GenBank/DDBJ databases">
        <authorList>
            <person name="Hodson N. C."/>
            <person name="Mongue J. A."/>
            <person name="Jaron S. K."/>
        </authorList>
    </citation>
    <scope>NUCLEOTIDE SEQUENCE</scope>
</reference>
<dbReference type="AlphaFoldDB" id="A0A8J2JK81"/>
<keyword evidence="1" id="KW-0472">Membrane</keyword>
<feature type="transmembrane region" description="Helical" evidence="1">
    <location>
        <begin position="177"/>
        <end position="196"/>
    </location>
</feature>
<evidence type="ECO:0000313" key="2">
    <source>
        <dbReference type="EMBL" id="CAG7714162.1"/>
    </source>
</evidence>
<keyword evidence="1" id="KW-0812">Transmembrane</keyword>
<gene>
    <name evidence="2" type="ORF">AFUS01_LOCUS5311</name>
</gene>
<sequence length="238" mass="26882">SFAVILTVPLAIFLIFYVLAVLYSRYHHVEPDRTLREKIVMLFLAARIVNFTIGILGCILLLVLTLLSLITGVGTIRERSKRKIRELHSCRIYFISCVVIWAILTFGQCFPGGTGTDIVSTLLTIGLLRVFHDRSTHLKNVWRTLFFTFVYILVFLALVEFLLTFQTDLTRPITSASMNLVTMLILIIGLGIHGFCEAFSKAYEENAEGDSNISVHSCDGDVEEEQGVDNDEEIIMVW</sequence>
<dbReference type="EMBL" id="CAJVCH010033722">
    <property type="protein sequence ID" value="CAG7714162.1"/>
    <property type="molecule type" value="Genomic_DNA"/>
</dbReference>
<keyword evidence="3" id="KW-1185">Reference proteome</keyword>
<accession>A0A8J2JK81</accession>
<evidence type="ECO:0000313" key="3">
    <source>
        <dbReference type="Proteomes" id="UP000708208"/>
    </source>
</evidence>
<name>A0A8J2JK81_9HEXA</name>
<comment type="caution">
    <text evidence="2">The sequence shown here is derived from an EMBL/GenBank/DDBJ whole genome shotgun (WGS) entry which is preliminary data.</text>
</comment>
<proteinExistence type="predicted"/>
<dbReference type="Proteomes" id="UP000708208">
    <property type="component" value="Unassembled WGS sequence"/>
</dbReference>
<feature type="non-terminal residue" evidence="2">
    <location>
        <position position="1"/>
    </location>
</feature>
<feature type="transmembrane region" description="Helical" evidence="1">
    <location>
        <begin position="90"/>
        <end position="107"/>
    </location>
</feature>
<feature type="transmembrane region" description="Helical" evidence="1">
    <location>
        <begin position="144"/>
        <end position="165"/>
    </location>
</feature>
<protein>
    <submittedName>
        <fullName evidence="2">Uncharacterized protein</fullName>
    </submittedName>
</protein>